<evidence type="ECO:0000313" key="1">
    <source>
        <dbReference type="EMBL" id="URZ11869.1"/>
    </source>
</evidence>
<gene>
    <name evidence="1" type="ORF">CROST_025860</name>
</gene>
<sequence>MRKKGFTLIELIISMAIIAILAAILVPNISSYIKKANNEKAKDIAAIVFSNSMRSYMKDGKFQREDVLNNINEDLNIKDNEVDVASLYDSEITVDFKVSKLEYEVKIDGEQSRYDFKQK</sequence>
<dbReference type="Proteomes" id="UP000190951">
    <property type="component" value="Chromosome"/>
</dbReference>
<dbReference type="RefSeq" id="WP_077833673.1">
    <property type="nucleotide sequence ID" value="NZ_CP096983.1"/>
</dbReference>
<dbReference type="STRING" id="84029.CROST_23990"/>
<accession>A0A1S8M9V6</accession>
<dbReference type="PROSITE" id="PS00409">
    <property type="entry name" value="PROKAR_NTER_METHYL"/>
    <property type="match status" value="1"/>
</dbReference>
<dbReference type="AlphaFoldDB" id="A0A1S8M9V6"/>
<dbReference type="SUPFAM" id="SSF54523">
    <property type="entry name" value="Pili subunits"/>
    <property type="match status" value="1"/>
</dbReference>
<dbReference type="KEGG" id="crw:CROST_025860"/>
<proteinExistence type="predicted"/>
<organism evidence="1 2">
    <name type="scientific">Clostridium felsineum</name>
    <dbReference type="NCBI Taxonomy" id="36839"/>
    <lineage>
        <taxon>Bacteria</taxon>
        <taxon>Bacillati</taxon>
        <taxon>Bacillota</taxon>
        <taxon>Clostridia</taxon>
        <taxon>Eubacteriales</taxon>
        <taxon>Clostridiaceae</taxon>
        <taxon>Clostridium</taxon>
    </lineage>
</organism>
<name>A0A1S8M9V6_9CLOT</name>
<dbReference type="Pfam" id="PF07963">
    <property type="entry name" value="N_methyl"/>
    <property type="match status" value="1"/>
</dbReference>
<keyword evidence="2" id="KW-1185">Reference proteome</keyword>
<evidence type="ECO:0000313" key="2">
    <source>
        <dbReference type="Proteomes" id="UP000190951"/>
    </source>
</evidence>
<reference evidence="1 2" key="1">
    <citation type="submission" date="2022-04" db="EMBL/GenBank/DDBJ databases">
        <title>Genome sequence of C. roseum typestrain.</title>
        <authorList>
            <person name="Poehlein A."/>
            <person name="Schoch T."/>
            <person name="Duerre P."/>
            <person name="Daniel R."/>
        </authorList>
    </citation>
    <scope>NUCLEOTIDE SEQUENCE [LARGE SCALE GENOMIC DNA]</scope>
    <source>
        <strain evidence="1 2">DSM 7320</strain>
    </source>
</reference>
<dbReference type="InterPro" id="IPR012902">
    <property type="entry name" value="N_methyl_site"/>
</dbReference>
<dbReference type="InterPro" id="IPR045584">
    <property type="entry name" value="Pilin-like"/>
</dbReference>
<dbReference type="EMBL" id="CP096983">
    <property type="protein sequence ID" value="URZ11869.1"/>
    <property type="molecule type" value="Genomic_DNA"/>
</dbReference>
<protein>
    <submittedName>
        <fullName evidence="1">Uncharacterized protein</fullName>
    </submittedName>
</protein>
<dbReference type="Gene3D" id="3.30.700.10">
    <property type="entry name" value="Glycoprotein, Type 4 Pilin"/>
    <property type="match status" value="1"/>
</dbReference>
<dbReference type="NCBIfam" id="TIGR02532">
    <property type="entry name" value="IV_pilin_GFxxxE"/>
    <property type="match status" value="1"/>
</dbReference>